<feature type="transmembrane region" description="Helical" evidence="1">
    <location>
        <begin position="36"/>
        <end position="54"/>
    </location>
</feature>
<dbReference type="InterPro" id="IPR014245">
    <property type="entry name" value="Spore_III_AF"/>
</dbReference>
<organism evidence="2 3">
    <name type="scientific">Pradoshia eiseniae</name>
    <dbReference type="NCBI Taxonomy" id="2064768"/>
    <lineage>
        <taxon>Bacteria</taxon>
        <taxon>Bacillati</taxon>
        <taxon>Bacillota</taxon>
        <taxon>Bacilli</taxon>
        <taxon>Bacillales</taxon>
        <taxon>Bacillaceae</taxon>
        <taxon>Pradoshia</taxon>
    </lineage>
</organism>
<name>A0A2S7N3J1_9BACI</name>
<proteinExistence type="predicted"/>
<dbReference type="EMBL" id="PKOZ01000001">
    <property type="protein sequence ID" value="PQD96555.1"/>
    <property type="molecule type" value="Genomic_DNA"/>
</dbReference>
<sequence length="207" mass="23412">MSFLTTWVTNIIVFILFAVVLDMLLPNSSMQKYTKLVIGLLLTAIFLTPILSLFKQDFASDIQQKIMSNGVWGGQTMENSLETKKKEIEQTQQAYILEQMAVQLKAEAEKELIERSGYEIRDVEIRLIDPKGELKEENIESIHVTLEEQSTEEAEGVQPIEKVDIDLEEQQSLITAPSPRIQEILSEKWGITSSKLIIEINEGGDGL</sequence>
<gene>
    <name evidence="2" type="primary">spoIIIAF</name>
    <name evidence="2" type="ORF">CYL18_01260</name>
</gene>
<keyword evidence="1" id="KW-0472">Membrane</keyword>
<accession>A0A2S7N3J1</accession>
<comment type="caution">
    <text evidence="2">The sequence shown here is derived from an EMBL/GenBank/DDBJ whole genome shotgun (WGS) entry which is preliminary data.</text>
</comment>
<reference evidence="2 3" key="1">
    <citation type="submission" date="2017-12" db="EMBL/GenBank/DDBJ databases">
        <title>Taxonomic description and draft genome of Pradoshia cofamensis Gen. nov., sp. nov., a thermotolerant bacillale isolated from anterior gut of earthworm Eisenia fetida.</title>
        <authorList>
            <person name="Saha T."/>
            <person name="Chakraborty R."/>
        </authorList>
    </citation>
    <scope>NUCLEOTIDE SEQUENCE [LARGE SCALE GENOMIC DNA]</scope>
    <source>
        <strain evidence="2 3">EAG3</strain>
    </source>
</reference>
<feature type="transmembrane region" description="Helical" evidence="1">
    <location>
        <begin position="6"/>
        <end position="24"/>
    </location>
</feature>
<dbReference type="OrthoDB" id="2375554at2"/>
<dbReference type="Pfam" id="PF09581">
    <property type="entry name" value="Spore_III_AF"/>
    <property type="match status" value="1"/>
</dbReference>
<evidence type="ECO:0000313" key="3">
    <source>
        <dbReference type="Proteomes" id="UP000239663"/>
    </source>
</evidence>
<dbReference type="RefSeq" id="WP_104847651.1">
    <property type="nucleotide sequence ID" value="NZ_PKOZ01000001.1"/>
</dbReference>
<keyword evidence="1" id="KW-0812">Transmembrane</keyword>
<evidence type="ECO:0000313" key="2">
    <source>
        <dbReference type="EMBL" id="PQD96555.1"/>
    </source>
</evidence>
<dbReference type="NCBIfam" id="TIGR02896">
    <property type="entry name" value="spore_III_AF"/>
    <property type="match status" value="1"/>
</dbReference>
<protein>
    <submittedName>
        <fullName evidence="2">Stage III sporulation protein AF</fullName>
    </submittedName>
</protein>
<dbReference type="AlphaFoldDB" id="A0A2S7N3J1"/>
<keyword evidence="1" id="KW-1133">Transmembrane helix</keyword>
<keyword evidence="3" id="KW-1185">Reference proteome</keyword>
<evidence type="ECO:0000256" key="1">
    <source>
        <dbReference type="SAM" id="Phobius"/>
    </source>
</evidence>
<dbReference type="Proteomes" id="UP000239663">
    <property type="component" value="Unassembled WGS sequence"/>
</dbReference>